<organism evidence="3 4">
    <name type="scientific">Eutrema salsugineum</name>
    <name type="common">Saltwater cress</name>
    <name type="synonym">Sisymbrium salsugineum</name>
    <dbReference type="NCBI Taxonomy" id="72664"/>
    <lineage>
        <taxon>Eukaryota</taxon>
        <taxon>Viridiplantae</taxon>
        <taxon>Streptophyta</taxon>
        <taxon>Embryophyta</taxon>
        <taxon>Tracheophyta</taxon>
        <taxon>Spermatophyta</taxon>
        <taxon>Magnoliopsida</taxon>
        <taxon>eudicotyledons</taxon>
        <taxon>Gunneridae</taxon>
        <taxon>Pentapetalae</taxon>
        <taxon>rosids</taxon>
        <taxon>malvids</taxon>
        <taxon>Brassicales</taxon>
        <taxon>Brassicaceae</taxon>
        <taxon>Eutremeae</taxon>
        <taxon>Eutrema</taxon>
    </lineage>
</organism>
<evidence type="ECO:0000313" key="3">
    <source>
        <dbReference type="EMBL" id="ESQ30962.1"/>
    </source>
</evidence>
<dbReference type="AlphaFoldDB" id="V4KM11"/>
<evidence type="ECO:0000256" key="1">
    <source>
        <dbReference type="ARBA" id="ARBA00022737"/>
    </source>
</evidence>
<protein>
    <recommendedName>
        <fullName evidence="2">DC1 domain-containing protein</fullName>
    </recommendedName>
</protein>
<dbReference type="Proteomes" id="UP000030689">
    <property type="component" value="Unassembled WGS sequence"/>
</dbReference>
<dbReference type="Gramene" id="ESQ30962">
    <property type="protein sequence ID" value="ESQ30962"/>
    <property type="gene ID" value="EUTSA_v10012196mg"/>
</dbReference>
<keyword evidence="1" id="KW-0677">Repeat</keyword>
<dbReference type="InterPro" id="IPR046349">
    <property type="entry name" value="C1-like_sf"/>
</dbReference>
<dbReference type="Pfam" id="PF03107">
    <property type="entry name" value="C1_2"/>
    <property type="match status" value="5"/>
</dbReference>
<reference evidence="3 4" key="1">
    <citation type="journal article" date="2013" name="Front. Plant Sci.">
        <title>The Reference Genome of the Halophytic Plant Eutrema salsugineum.</title>
        <authorList>
            <person name="Yang R."/>
            <person name="Jarvis D.E."/>
            <person name="Chen H."/>
            <person name="Beilstein M.A."/>
            <person name="Grimwood J."/>
            <person name="Jenkins J."/>
            <person name="Shu S."/>
            <person name="Prochnik S."/>
            <person name="Xin M."/>
            <person name="Ma C."/>
            <person name="Schmutz J."/>
            <person name="Wing R.A."/>
            <person name="Mitchell-Olds T."/>
            <person name="Schumaker K.S."/>
            <person name="Wang X."/>
        </authorList>
    </citation>
    <scope>NUCLEOTIDE SEQUENCE [LARGE SCALE GENOMIC DNA]</scope>
</reference>
<dbReference type="KEGG" id="eus:EUTSA_v10012196mg"/>
<dbReference type="EMBL" id="KI517809">
    <property type="protein sequence ID" value="ESQ30962.1"/>
    <property type="molecule type" value="Genomic_DNA"/>
</dbReference>
<dbReference type="InterPro" id="IPR004146">
    <property type="entry name" value="DC1"/>
</dbReference>
<feature type="domain" description="DC1" evidence="2">
    <location>
        <begin position="387"/>
        <end position="435"/>
    </location>
</feature>
<dbReference type="STRING" id="72664.V4KM11"/>
<name>V4KM11_EUTSA</name>
<feature type="domain" description="DC1" evidence="2">
    <location>
        <begin position="138"/>
        <end position="186"/>
    </location>
</feature>
<evidence type="ECO:0000259" key="2">
    <source>
        <dbReference type="Pfam" id="PF03107"/>
    </source>
</evidence>
<keyword evidence="4" id="KW-1185">Reference proteome</keyword>
<accession>V4KM11</accession>
<dbReference type="InterPro" id="IPR053192">
    <property type="entry name" value="Vacuole_Formation_Reg"/>
</dbReference>
<proteinExistence type="predicted"/>
<evidence type="ECO:0000313" key="4">
    <source>
        <dbReference type="Proteomes" id="UP000030689"/>
    </source>
</evidence>
<dbReference type="SUPFAM" id="SSF57889">
    <property type="entry name" value="Cysteine-rich domain"/>
    <property type="match status" value="5"/>
</dbReference>
<dbReference type="PANTHER" id="PTHR32410:SF174">
    <property type="entry name" value="CYSTEINE_HISTIDINE-RICH C1 DOMAIN FAMILY PROTEIN"/>
    <property type="match status" value="1"/>
</dbReference>
<sequence length="453" mass="51283">MNEGVYGCNCLLSSTSAPRLSEKIVHPCHPSHPLMLLLDGPPIYSNGKCNLCQQKVNIVYHCSLCDFSLDVQCAKKRPQLTVNASKCHEHTLSLLVGPISFTCNACGTCGDASPYVCTPCFLTFHRDCINRPHVININRHEHRIAHTNSLVFGNWICEICQKEVNWRHGSYTCKICPSYAVHSRCATRKDVWNGRELEGVPEEVLDIKPFEVIKVGVINHFSHKHHNLRLIEDAIITNGGESIRCEACTRVIYSGKHYSCMKCNFVLHEKCANFPRRKRHGLFIKPLSLHTEKPNLGYFRCDACWRVTNGFVYICPDRSGLLDVLCATLSRFTDLHCHPHSLFLTTLDKGTCGACKESNNSVLHCVECKFTLDFWCATLPKRKKHKCDDHFLFLRNGQYESSGTYWCEICETIIDSVEWFYTCEDCGVVCHIDCVVGEFANIKPGIVATNDDV</sequence>
<gene>
    <name evidence="3" type="ORF">EUTSA_v10012196mg</name>
</gene>
<feature type="domain" description="DC1" evidence="2">
    <location>
        <begin position="221"/>
        <end position="272"/>
    </location>
</feature>
<dbReference type="OMA" id="CEICETI"/>
<dbReference type="OrthoDB" id="938199at2759"/>
<feature type="domain" description="DC1" evidence="2">
    <location>
        <begin position="86"/>
        <end position="129"/>
    </location>
</feature>
<dbReference type="PANTHER" id="PTHR32410">
    <property type="entry name" value="CYSTEINE/HISTIDINE-RICH C1 DOMAIN FAMILY PROTEIN"/>
    <property type="match status" value="1"/>
</dbReference>
<feature type="domain" description="DC1" evidence="2">
    <location>
        <begin position="27"/>
        <end position="74"/>
    </location>
</feature>